<dbReference type="HOGENOM" id="CLU_153045_4_1_10"/>
<dbReference type="AlphaFoldDB" id="B4SEP1"/>
<gene>
    <name evidence="1" type="ordered locus">Ppha_2376</name>
</gene>
<dbReference type="InterPro" id="IPR036782">
    <property type="entry name" value="NE0471-like_N"/>
</dbReference>
<dbReference type="Gene3D" id="3.30.2020.10">
    <property type="entry name" value="NE0471-like N-terminal domain"/>
    <property type="match status" value="1"/>
</dbReference>
<sequence>MYPSVISVSPLNDYKLLLVFETSEKRIFDVAPYLNTGKFAELRNPSVFHTVTVKFDTIEWSNQLDIDPEFLYEKSVKAEA</sequence>
<dbReference type="RefSeq" id="WP_012509041.1">
    <property type="nucleotide sequence ID" value="NC_011060.1"/>
</dbReference>
<proteinExistence type="predicted"/>
<keyword evidence="2" id="KW-1185">Reference proteome</keyword>
<protein>
    <recommendedName>
        <fullName evidence="3">DUF2442 domain-containing protein</fullName>
    </recommendedName>
</protein>
<dbReference type="OrthoDB" id="9803723at2"/>
<accession>B4SEP1</accession>
<reference evidence="1 2" key="1">
    <citation type="submission" date="2008-06" db="EMBL/GenBank/DDBJ databases">
        <title>Complete sequence of Pelodictyon phaeoclathratiforme BU-1.</title>
        <authorList>
            <consortium name="US DOE Joint Genome Institute"/>
            <person name="Lucas S."/>
            <person name="Copeland A."/>
            <person name="Lapidus A."/>
            <person name="Glavina del Rio T."/>
            <person name="Dalin E."/>
            <person name="Tice H."/>
            <person name="Bruce D."/>
            <person name="Goodwin L."/>
            <person name="Pitluck S."/>
            <person name="Schmutz J."/>
            <person name="Larimer F."/>
            <person name="Land M."/>
            <person name="Hauser L."/>
            <person name="Kyrpides N."/>
            <person name="Mikhailova N."/>
            <person name="Liu Z."/>
            <person name="Li T."/>
            <person name="Zhao F."/>
            <person name="Overmann J."/>
            <person name="Bryant D.A."/>
            <person name="Richardson P."/>
        </authorList>
    </citation>
    <scope>NUCLEOTIDE SEQUENCE [LARGE SCALE GENOMIC DNA]</scope>
    <source>
        <strain evidence="2">DSM 5477 / BU-1</strain>
    </source>
</reference>
<evidence type="ECO:0000313" key="2">
    <source>
        <dbReference type="Proteomes" id="UP000002724"/>
    </source>
</evidence>
<dbReference type="InterPro" id="IPR018841">
    <property type="entry name" value="DUF2442"/>
</dbReference>
<dbReference type="Pfam" id="PF10387">
    <property type="entry name" value="DUF2442"/>
    <property type="match status" value="1"/>
</dbReference>
<dbReference type="KEGG" id="pph:Ppha_2376"/>
<dbReference type="STRING" id="324925.Ppha_2376"/>
<dbReference type="SUPFAM" id="SSF143880">
    <property type="entry name" value="NE0471 N-terminal domain-like"/>
    <property type="match status" value="1"/>
</dbReference>
<dbReference type="EMBL" id="CP001110">
    <property type="protein sequence ID" value="ACF44567.1"/>
    <property type="molecule type" value="Genomic_DNA"/>
</dbReference>
<dbReference type="eggNOG" id="COG1396">
    <property type="taxonomic scope" value="Bacteria"/>
</dbReference>
<evidence type="ECO:0008006" key="3">
    <source>
        <dbReference type="Google" id="ProtNLM"/>
    </source>
</evidence>
<name>B4SEP1_PELPB</name>
<dbReference type="Proteomes" id="UP000002724">
    <property type="component" value="Chromosome"/>
</dbReference>
<evidence type="ECO:0000313" key="1">
    <source>
        <dbReference type="EMBL" id="ACF44567.1"/>
    </source>
</evidence>
<organism evidence="1 2">
    <name type="scientific">Pelodictyon phaeoclathratiforme (strain DSM 5477 / BU-1)</name>
    <dbReference type="NCBI Taxonomy" id="324925"/>
    <lineage>
        <taxon>Bacteria</taxon>
        <taxon>Pseudomonadati</taxon>
        <taxon>Chlorobiota</taxon>
        <taxon>Chlorobiia</taxon>
        <taxon>Chlorobiales</taxon>
        <taxon>Chlorobiaceae</taxon>
        <taxon>Chlorobium/Pelodictyon group</taxon>
        <taxon>Pelodictyon</taxon>
    </lineage>
</organism>